<dbReference type="Gene3D" id="3.40.190.10">
    <property type="entry name" value="Periplasmic binding protein-like II"/>
    <property type="match status" value="2"/>
</dbReference>
<gene>
    <name evidence="1" type="ORF">SAMN02745129_1737</name>
</gene>
<organism evidence="1 2">
    <name type="scientific">Ferrimonas marina</name>
    <dbReference type="NCBI Taxonomy" id="299255"/>
    <lineage>
        <taxon>Bacteria</taxon>
        <taxon>Pseudomonadati</taxon>
        <taxon>Pseudomonadota</taxon>
        <taxon>Gammaproteobacteria</taxon>
        <taxon>Alteromonadales</taxon>
        <taxon>Ferrimonadaceae</taxon>
        <taxon>Ferrimonas</taxon>
    </lineage>
</organism>
<dbReference type="SUPFAM" id="SSF53850">
    <property type="entry name" value="Periplasmic binding protein-like II"/>
    <property type="match status" value="1"/>
</dbReference>
<accession>A0A1M5RSR5</accession>
<dbReference type="EMBL" id="FQXG01000002">
    <property type="protein sequence ID" value="SHH29315.1"/>
    <property type="molecule type" value="Genomic_DNA"/>
</dbReference>
<dbReference type="PANTHER" id="PTHR35841">
    <property type="entry name" value="PHOSPHONATES-BINDING PERIPLASMIC PROTEIN"/>
    <property type="match status" value="1"/>
</dbReference>
<name>A0A1M5RSR5_9GAMM</name>
<evidence type="ECO:0000313" key="2">
    <source>
        <dbReference type="Proteomes" id="UP000184268"/>
    </source>
</evidence>
<dbReference type="CDD" id="cd01071">
    <property type="entry name" value="PBP2_PhnD_like"/>
    <property type="match status" value="1"/>
</dbReference>
<dbReference type="Pfam" id="PF12974">
    <property type="entry name" value="Phosphonate-bd"/>
    <property type="match status" value="1"/>
</dbReference>
<reference evidence="1 2" key="1">
    <citation type="submission" date="2016-11" db="EMBL/GenBank/DDBJ databases">
        <authorList>
            <person name="Jaros S."/>
            <person name="Januszkiewicz K."/>
            <person name="Wedrychowicz H."/>
        </authorList>
    </citation>
    <scope>NUCLEOTIDE SEQUENCE [LARGE SCALE GENOMIC DNA]</scope>
    <source>
        <strain evidence="1 2">DSM 16917</strain>
    </source>
</reference>
<dbReference type="AlphaFoldDB" id="A0A1M5RSR5"/>
<dbReference type="Proteomes" id="UP000184268">
    <property type="component" value="Unassembled WGS sequence"/>
</dbReference>
<sequence>MVGMIRWGLLVMGLVWAGSLSAEVIRFGVVPQQSASTLAKNWAPLCRWLSEQTGLTVRFETAPNIPEFEQRLAEGRYQLAYMNPYHYTQFAGQPGYQALARSEGKQLQGILVVRRDSELADLSQLQGQPLAFPSPGAFAASMVVRGELSQQGIPFTAHYVASHDSVYQSVAAGLYPAGGGIIRTFNTSEVAPQLKILWRSAGYPPHAIATHSDLAPELREVLGQALLAMGQDPSGRAILAPLAMSGFEQAQDSDWDPVRRLTEQTELME</sequence>
<dbReference type="PANTHER" id="PTHR35841:SF1">
    <property type="entry name" value="PHOSPHONATES-BINDING PERIPLASMIC PROTEIN"/>
    <property type="match status" value="1"/>
</dbReference>
<dbReference type="RefSeq" id="WP_234977350.1">
    <property type="nucleotide sequence ID" value="NZ_FQXG01000002.1"/>
</dbReference>
<dbReference type="STRING" id="299255.SAMN02745129_1737"/>
<proteinExistence type="predicted"/>
<protein>
    <submittedName>
        <fullName evidence="1">Phosphonate transport system substrate-binding protein</fullName>
    </submittedName>
</protein>
<evidence type="ECO:0000313" key="1">
    <source>
        <dbReference type="EMBL" id="SHH29315.1"/>
    </source>
</evidence>
<keyword evidence="2" id="KW-1185">Reference proteome</keyword>